<dbReference type="Pfam" id="PF00675">
    <property type="entry name" value="Peptidase_M16"/>
    <property type="match status" value="1"/>
</dbReference>
<protein>
    <submittedName>
        <fullName evidence="5">Protease 3</fullName>
        <ecNumber evidence="5">3.4.24.55</ecNumber>
    </submittedName>
</protein>
<dbReference type="SUPFAM" id="SSF63411">
    <property type="entry name" value="LuxS/MPP-like metallohydrolase"/>
    <property type="match status" value="2"/>
</dbReference>
<dbReference type="FunFam" id="3.30.830.10:FF:000008">
    <property type="entry name" value="Mitochondrial-processing peptidase subunit beta"/>
    <property type="match status" value="1"/>
</dbReference>
<dbReference type="EC" id="3.4.24.55" evidence="5"/>
<gene>
    <name evidence="5" type="primary">ptrA_1</name>
    <name evidence="5" type="ORF">CLTHE_00040</name>
</gene>
<sequence length="419" mass="47098">MHKVLTLKNGLKIVIEKIDGVNSVSVGVMVKNGSRNEPKNLNGISHFIEHMFFKGTERRTFNQITGAIENIGGQINAFTGKESTCYFVKTLGSHIDIALDVLSDIILHSKFDPKEIEKEKGVVIEEINMSTDSPEEVLEDLHAEISFRGTELSYPILGTEEKVKSFTREDIINYIEEKYVPSNSVISICGKVDFLEIENLVEKYFGDWKDKGEYEPKYDKIEVLEGTGSIEKDIEQLHINIAYPGMEYNHPKSYALVIINNILGGGASSLLFQKVREELGLCYSIYSYMDAYKNCGGTNIYLGLNKNSAKKALEVIKDTVNDFVINGITEEGLKINKEKIKGTYILGQESTSSKMFANAKSLLFRGDIRTEEEVIEKIDNITMEDIKYVLDKCFKNGALNTAFVGPKINKDELNSIIFN</sequence>
<dbReference type="Proteomes" id="UP000191448">
    <property type="component" value="Unassembled WGS sequence"/>
</dbReference>
<dbReference type="GO" id="GO:0046872">
    <property type="term" value="F:metal ion binding"/>
    <property type="evidence" value="ECO:0007669"/>
    <property type="project" value="InterPro"/>
</dbReference>
<accession>A0A1V4SZ67</accession>
<dbReference type="Pfam" id="PF05193">
    <property type="entry name" value="Peptidase_M16_C"/>
    <property type="match status" value="1"/>
</dbReference>
<evidence type="ECO:0000256" key="2">
    <source>
        <dbReference type="RuleBase" id="RU004447"/>
    </source>
</evidence>
<keyword evidence="5" id="KW-0378">Hydrolase</keyword>
<evidence type="ECO:0000259" key="4">
    <source>
        <dbReference type="Pfam" id="PF05193"/>
    </source>
</evidence>
<dbReference type="InterPro" id="IPR011765">
    <property type="entry name" value="Pept_M16_N"/>
</dbReference>
<evidence type="ECO:0000313" key="6">
    <source>
        <dbReference type="Proteomes" id="UP000191448"/>
    </source>
</evidence>
<dbReference type="InterPro" id="IPR050361">
    <property type="entry name" value="MPP/UQCRC_Complex"/>
</dbReference>
<dbReference type="OrthoDB" id="9811314at2"/>
<comment type="similarity">
    <text evidence="1 2">Belongs to the peptidase M16 family.</text>
</comment>
<keyword evidence="5" id="KW-0645">Protease</keyword>
<evidence type="ECO:0000259" key="3">
    <source>
        <dbReference type="Pfam" id="PF00675"/>
    </source>
</evidence>
<dbReference type="InterPro" id="IPR011249">
    <property type="entry name" value="Metalloenz_LuxS/M16"/>
</dbReference>
<evidence type="ECO:0000256" key="1">
    <source>
        <dbReference type="ARBA" id="ARBA00007261"/>
    </source>
</evidence>
<dbReference type="Gene3D" id="3.30.830.10">
    <property type="entry name" value="Metalloenzyme, LuxS/M16 peptidase-like"/>
    <property type="match status" value="2"/>
</dbReference>
<dbReference type="PANTHER" id="PTHR11851:SF49">
    <property type="entry name" value="MITOCHONDRIAL-PROCESSING PEPTIDASE SUBUNIT ALPHA"/>
    <property type="match status" value="1"/>
</dbReference>
<reference evidence="5 6" key="1">
    <citation type="submission" date="2016-02" db="EMBL/GenBank/DDBJ databases">
        <title>Genome sequence of Clostridium thermobutyricum DSM 4928.</title>
        <authorList>
            <person name="Poehlein A."/>
            <person name="Daniel R."/>
        </authorList>
    </citation>
    <scope>NUCLEOTIDE SEQUENCE [LARGE SCALE GENOMIC DNA]</scope>
    <source>
        <strain evidence="5 6">DSM 4928</strain>
    </source>
</reference>
<dbReference type="EMBL" id="LTAY01000006">
    <property type="protein sequence ID" value="OPX51216.1"/>
    <property type="molecule type" value="Genomic_DNA"/>
</dbReference>
<dbReference type="PANTHER" id="PTHR11851">
    <property type="entry name" value="METALLOPROTEASE"/>
    <property type="match status" value="1"/>
</dbReference>
<name>A0A1V4SZ67_9CLOT</name>
<dbReference type="InterPro" id="IPR007863">
    <property type="entry name" value="Peptidase_M16_C"/>
</dbReference>
<dbReference type="AlphaFoldDB" id="A0A1V4SZ67"/>
<feature type="domain" description="Peptidase M16 N-terminal" evidence="3">
    <location>
        <begin position="13"/>
        <end position="159"/>
    </location>
</feature>
<dbReference type="GO" id="GO:0006508">
    <property type="term" value="P:proteolysis"/>
    <property type="evidence" value="ECO:0007669"/>
    <property type="project" value="UniProtKB-KW"/>
</dbReference>
<evidence type="ECO:0000313" key="5">
    <source>
        <dbReference type="EMBL" id="OPX51216.1"/>
    </source>
</evidence>
<organism evidence="5 6">
    <name type="scientific">Clostridium thermobutyricum DSM 4928</name>
    <dbReference type="NCBI Taxonomy" id="1121339"/>
    <lineage>
        <taxon>Bacteria</taxon>
        <taxon>Bacillati</taxon>
        <taxon>Bacillota</taxon>
        <taxon>Clostridia</taxon>
        <taxon>Eubacteriales</taxon>
        <taxon>Clostridiaceae</taxon>
        <taxon>Clostridium</taxon>
    </lineage>
</organism>
<comment type="caution">
    <text evidence="5">The sequence shown here is derived from an EMBL/GenBank/DDBJ whole genome shotgun (WGS) entry which is preliminary data.</text>
</comment>
<dbReference type="InterPro" id="IPR001431">
    <property type="entry name" value="Pept_M16_Zn_BS"/>
</dbReference>
<dbReference type="PROSITE" id="PS00143">
    <property type="entry name" value="INSULINASE"/>
    <property type="match status" value="1"/>
</dbReference>
<feature type="domain" description="Peptidase M16 C-terminal" evidence="4">
    <location>
        <begin position="165"/>
        <end position="337"/>
    </location>
</feature>
<dbReference type="RefSeq" id="WP_080021468.1">
    <property type="nucleotide sequence ID" value="NZ_LTAY01000006.1"/>
</dbReference>
<proteinExistence type="inferred from homology"/>
<dbReference type="GO" id="GO:0004222">
    <property type="term" value="F:metalloendopeptidase activity"/>
    <property type="evidence" value="ECO:0007669"/>
    <property type="project" value="UniProtKB-EC"/>
</dbReference>